<comment type="caution">
    <text evidence="1">The sequence shown here is derived from an EMBL/GenBank/DDBJ whole genome shotgun (WGS) entry which is preliminary data.</text>
</comment>
<protein>
    <submittedName>
        <fullName evidence="1">Uncharacterized protein</fullName>
    </submittedName>
</protein>
<name>A0A9D4ELG1_DREPO</name>
<evidence type="ECO:0000313" key="2">
    <source>
        <dbReference type="Proteomes" id="UP000828390"/>
    </source>
</evidence>
<evidence type="ECO:0000313" key="1">
    <source>
        <dbReference type="EMBL" id="KAH3781786.1"/>
    </source>
</evidence>
<gene>
    <name evidence="1" type="ORF">DPMN_159691</name>
</gene>
<sequence length="194" mass="21161">MMTDNRSPCNITSMCDASSTTCHDDSSKVECTCKPGFVNNTLIIGTDVLNPHYECSLAQEFVTKTTPTASATTSTTTSPARLMSTITSTTTSPTTLISTITSTMTPSTSMSFTTSLFLTSSVTSFTTTDRLYTTFGLSMTDNFSSPSSPSDMTCKSMKSKLAPFSEFLIRIRNKEQFLIAYSRVTYLIKGFKEK</sequence>
<dbReference type="EMBL" id="JAIWYP010000008">
    <property type="protein sequence ID" value="KAH3781786.1"/>
    <property type="molecule type" value="Genomic_DNA"/>
</dbReference>
<organism evidence="1 2">
    <name type="scientific">Dreissena polymorpha</name>
    <name type="common">Zebra mussel</name>
    <name type="synonym">Mytilus polymorpha</name>
    <dbReference type="NCBI Taxonomy" id="45954"/>
    <lineage>
        <taxon>Eukaryota</taxon>
        <taxon>Metazoa</taxon>
        <taxon>Spiralia</taxon>
        <taxon>Lophotrochozoa</taxon>
        <taxon>Mollusca</taxon>
        <taxon>Bivalvia</taxon>
        <taxon>Autobranchia</taxon>
        <taxon>Heteroconchia</taxon>
        <taxon>Euheterodonta</taxon>
        <taxon>Imparidentia</taxon>
        <taxon>Neoheterodontei</taxon>
        <taxon>Myida</taxon>
        <taxon>Dreissenoidea</taxon>
        <taxon>Dreissenidae</taxon>
        <taxon>Dreissena</taxon>
    </lineage>
</organism>
<dbReference type="Proteomes" id="UP000828390">
    <property type="component" value="Unassembled WGS sequence"/>
</dbReference>
<reference evidence="1" key="2">
    <citation type="submission" date="2020-11" db="EMBL/GenBank/DDBJ databases">
        <authorList>
            <person name="McCartney M.A."/>
            <person name="Auch B."/>
            <person name="Kono T."/>
            <person name="Mallez S."/>
            <person name="Becker A."/>
            <person name="Gohl D.M."/>
            <person name="Silverstein K.A.T."/>
            <person name="Koren S."/>
            <person name="Bechman K.B."/>
            <person name="Herman A."/>
            <person name="Abrahante J.E."/>
            <person name="Garbe J."/>
        </authorList>
    </citation>
    <scope>NUCLEOTIDE SEQUENCE</scope>
    <source>
        <strain evidence="1">Duluth1</strain>
        <tissue evidence="1">Whole animal</tissue>
    </source>
</reference>
<keyword evidence="2" id="KW-1185">Reference proteome</keyword>
<accession>A0A9D4ELG1</accession>
<proteinExistence type="predicted"/>
<reference evidence="1" key="1">
    <citation type="journal article" date="2019" name="bioRxiv">
        <title>The Genome of the Zebra Mussel, Dreissena polymorpha: A Resource for Invasive Species Research.</title>
        <authorList>
            <person name="McCartney M.A."/>
            <person name="Auch B."/>
            <person name="Kono T."/>
            <person name="Mallez S."/>
            <person name="Zhang Y."/>
            <person name="Obille A."/>
            <person name="Becker A."/>
            <person name="Abrahante J.E."/>
            <person name="Garbe J."/>
            <person name="Badalamenti J.P."/>
            <person name="Herman A."/>
            <person name="Mangelson H."/>
            <person name="Liachko I."/>
            <person name="Sullivan S."/>
            <person name="Sone E.D."/>
            <person name="Koren S."/>
            <person name="Silverstein K.A.T."/>
            <person name="Beckman K.B."/>
            <person name="Gohl D.M."/>
        </authorList>
    </citation>
    <scope>NUCLEOTIDE SEQUENCE</scope>
    <source>
        <strain evidence="1">Duluth1</strain>
        <tissue evidence="1">Whole animal</tissue>
    </source>
</reference>
<dbReference type="AlphaFoldDB" id="A0A9D4ELG1"/>